<dbReference type="Proteomes" id="UP001267426">
    <property type="component" value="Unassembled WGS sequence"/>
</dbReference>
<feature type="transmembrane region" description="Helical" evidence="7">
    <location>
        <begin position="344"/>
        <end position="367"/>
    </location>
</feature>
<gene>
    <name evidence="9" type="ORF">RM540_07325</name>
</gene>
<keyword evidence="4 7" id="KW-1133">Transmembrane helix</keyword>
<evidence type="ECO:0000256" key="2">
    <source>
        <dbReference type="ARBA" id="ARBA00008432"/>
    </source>
</evidence>
<evidence type="ECO:0000256" key="5">
    <source>
        <dbReference type="ARBA" id="ARBA00023063"/>
    </source>
</evidence>
<keyword evidence="10" id="KW-1185">Reference proteome</keyword>
<feature type="transmembrane region" description="Helical" evidence="7">
    <location>
        <begin position="87"/>
        <end position="106"/>
    </location>
</feature>
<feature type="domain" description="Major facilitator superfamily (MFS) profile" evidence="8">
    <location>
        <begin position="22"/>
        <end position="399"/>
    </location>
</feature>
<dbReference type="InterPro" id="IPR020846">
    <property type="entry name" value="MFS_dom"/>
</dbReference>
<dbReference type="InterPro" id="IPR044772">
    <property type="entry name" value="NO3_transporter"/>
</dbReference>
<evidence type="ECO:0000313" key="10">
    <source>
        <dbReference type="Proteomes" id="UP001267426"/>
    </source>
</evidence>
<organism evidence="9 10">
    <name type="scientific">Rubrivirga litoralis</name>
    <dbReference type="NCBI Taxonomy" id="3075598"/>
    <lineage>
        <taxon>Bacteria</taxon>
        <taxon>Pseudomonadati</taxon>
        <taxon>Rhodothermota</taxon>
        <taxon>Rhodothermia</taxon>
        <taxon>Rhodothermales</taxon>
        <taxon>Rubricoccaceae</taxon>
        <taxon>Rubrivirga</taxon>
    </lineage>
</organism>
<evidence type="ECO:0000259" key="8">
    <source>
        <dbReference type="PROSITE" id="PS50850"/>
    </source>
</evidence>
<name>A0ABU3BQI9_9BACT</name>
<sequence length="404" mass="40865">MTPDASPAPLAEDDRQPGATLALALATLALAVNFWAWNLLGPLAPTYRELLSLTPFQVSLLVAVPALIGSLARIPIGALTDRLGGRVMFTAVTALTILPVVFLSVADAYSSLLVGGLFLGLGGASFAVGIPFVNAWTPPARRGLALGIYGAGNVGTAVSGFLSPSIAESMGRPAAFWVVAVALAATAAVFFLLGRDAPGRTPSAGSMTARFVEAFKLPVARDLAFLYAVTFGGFVAFGAYLPTFLVDAYGLEVADAALRAAGFIVLATVTRPIGGALSDRFGGVPVLLVSLITIGLGAVVTAFEPGIVTATVGFLAIAAALGAGNGAVFALVGRRSPPSQVGSITGLVGAAGGLGGFLPPIIMGLVFQATGSYAIGLMLLSDVAFAGAIYAAWRLREVRLSDAS</sequence>
<evidence type="ECO:0000256" key="4">
    <source>
        <dbReference type="ARBA" id="ARBA00022989"/>
    </source>
</evidence>
<evidence type="ECO:0000256" key="6">
    <source>
        <dbReference type="ARBA" id="ARBA00023136"/>
    </source>
</evidence>
<dbReference type="InterPro" id="IPR036259">
    <property type="entry name" value="MFS_trans_sf"/>
</dbReference>
<feature type="transmembrane region" description="Helical" evidence="7">
    <location>
        <begin position="223"/>
        <end position="242"/>
    </location>
</feature>
<comment type="caution">
    <text evidence="9">The sequence shown here is derived from an EMBL/GenBank/DDBJ whole genome shotgun (WGS) entry which is preliminary data.</text>
</comment>
<feature type="transmembrane region" description="Helical" evidence="7">
    <location>
        <begin position="248"/>
        <end position="269"/>
    </location>
</feature>
<dbReference type="PANTHER" id="PTHR23515">
    <property type="entry name" value="HIGH-AFFINITY NITRATE TRANSPORTER 2.3"/>
    <property type="match status" value="1"/>
</dbReference>
<feature type="transmembrane region" description="Helical" evidence="7">
    <location>
        <begin position="18"/>
        <end position="36"/>
    </location>
</feature>
<evidence type="ECO:0000256" key="7">
    <source>
        <dbReference type="SAM" id="Phobius"/>
    </source>
</evidence>
<keyword evidence="5" id="KW-0534">Nitrate assimilation</keyword>
<feature type="transmembrane region" description="Helical" evidence="7">
    <location>
        <begin position="281"/>
        <end position="301"/>
    </location>
</feature>
<comment type="subcellular location">
    <subcellularLocation>
        <location evidence="1">Membrane</location>
        <topology evidence="1">Multi-pass membrane protein</topology>
    </subcellularLocation>
</comment>
<dbReference type="RefSeq" id="WP_311662902.1">
    <property type="nucleotide sequence ID" value="NZ_JAVRHT010000014.1"/>
</dbReference>
<dbReference type="PROSITE" id="PS50850">
    <property type="entry name" value="MFS"/>
    <property type="match status" value="1"/>
</dbReference>
<accession>A0ABU3BQI9</accession>
<feature type="transmembrane region" description="Helical" evidence="7">
    <location>
        <begin position="307"/>
        <end position="332"/>
    </location>
</feature>
<keyword evidence="6 7" id="KW-0472">Membrane</keyword>
<feature type="transmembrane region" description="Helical" evidence="7">
    <location>
        <begin position="143"/>
        <end position="162"/>
    </location>
</feature>
<evidence type="ECO:0000313" key="9">
    <source>
        <dbReference type="EMBL" id="MDT0631559.1"/>
    </source>
</evidence>
<feature type="transmembrane region" description="Helical" evidence="7">
    <location>
        <begin position="112"/>
        <end position="136"/>
    </location>
</feature>
<feature type="transmembrane region" description="Helical" evidence="7">
    <location>
        <begin position="373"/>
        <end position="393"/>
    </location>
</feature>
<protein>
    <submittedName>
        <fullName evidence="9">MFS transporter</fullName>
    </submittedName>
</protein>
<dbReference type="SUPFAM" id="SSF103473">
    <property type="entry name" value="MFS general substrate transporter"/>
    <property type="match status" value="1"/>
</dbReference>
<dbReference type="EMBL" id="JAVRHT010000014">
    <property type="protein sequence ID" value="MDT0631559.1"/>
    <property type="molecule type" value="Genomic_DNA"/>
</dbReference>
<dbReference type="InterPro" id="IPR011701">
    <property type="entry name" value="MFS"/>
</dbReference>
<dbReference type="Pfam" id="PF07690">
    <property type="entry name" value="MFS_1"/>
    <property type="match status" value="1"/>
</dbReference>
<comment type="similarity">
    <text evidence="2">Belongs to the major facilitator superfamily. Nitrate/nitrite porter (TC 2.A.1.8) family.</text>
</comment>
<evidence type="ECO:0000256" key="3">
    <source>
        <dbReference type="ARBA" id="ARBA00022692"/>
    </source>
</evidence>
<feature type="transmembrane region" description="Helical" evidence="7">
    <location>
        <begin position="174"/>
        <end position="193"/>
    </location>
</feature>
<proteinExistence type="inferred from homology"/>
<reference evidence="9 10" key="1">
    <citation type="submission" date="2023-09" db="EMBL/GenBank/DDBJ databases">
        <authorList>
            <person name="Rey-Velasco X."/>
        </authorList>
    </citation>
    <scope>NUCLEOTIDE SEQUENCE [LARGE SCALE GENOMIC DNA]</scope>
    <source>
        <strain evidence="9 10">F394</strain>
    </source>
</reference>
<keyword evidence="3 7" id="KW-0812">Transmembrane</keyword>
<feature type="transmembrane region" description="Helical" evidence="7">
    <location>
        <begin position="56"/>
        <end position="75"/>
    </location>
</feature>
<evidence type="ECO:0000256" key="1">
    <source>
        <dbReference type="ARBA" id="ARBA00004141"/>
    </source>
</evidence>
<dbReference type="Gene3D" id="1.20.1250.20">
    <property type="entry name" value="MFS general substrate transporter like domains"/>
    <property type="match status" value="2"/>
</dbReference>